<evidence type="ECO:0000256" key="13">
    <source>
        <dbReference type="ARBA" id="ARBA00039613"/>
    </source>
</evidence>
<dbReference type="KEGG" id="hai:109396113"/>
<organism evidence="18 19">
    <name type="scientific">Hipposideros armiger</name>
    <name type="common">Great Himalayan leaf-nosed bat</name>
    <dbReference type="NCBI Taxonomy" id="186990"/>
    <lineage>
        <taxon>Eukaryota</taxon>
        <taxon>Metazoa</taxon>
        <taxon>Chordata</taxon>
        <taxon>Craniata</taxon>
        <taxon>Vertebrata</taxon>
        <taxon>Euteleostomi</taxon>
        <taxon>Mammalia</taxon>
        <taxon>Eutheria</taxon>
        <taxon>Laurasiatheria</taxon>
        <taxon>Chiroptera</taxon>
        <taxon>Yinpterochiroptera</taxon>
        <taxon>Rhinolophoidea</taxon>
        <taxon>Hipposideridae</taxon>
        <taxon>Hipposideros</taxon>
    </lineage>
</organism>
<feature type="region of interest" description="Disordered" evidence="15">
    <location>
        <begin position="339"/>
        <end position="456"/>
    </location>
</feature>
<dbReference type="GO" id="GO:0007596">
    <property type="term" value="P:blood coagulation"/>
    <property type="evidence" value="ECO:0007669"/>
    <property type="project" value="UniProtKB-KW"/>
</dbReference>
<keyword evidence="18" id="KW-1185">Reference proteome</keyword>
<dbReference type="GO" id="GO:0051918">
    <property type="term" value="P:negative regulation of fibrinolysis"/>
    <property type="evidence" value="ECO:0007669"/>
    <property type="project" value="TreeGrafter"/>
</dbReference>
<keyword evidence="5 16" id="KW-0732">Signal</keyword>
<dbReference type="OrthoDB" id="9941887at2759"/>
<evidence type="ECO:0000256" key="5">
    <source>
        <dbReference type="ARBA" id="ARBA00022729"/>
    </source>
</evidence>
<dbReference type="GO" id="GO:0008270">
    <property type="term" value="F:zinc ion binding"/>
    <property type="evidence" value="ECO:0007669"/>
    <property type="project" value="TreeGrafter"/>
</dbReference>
<evidence type="ECO:0000256" key="11">
    <source>
        <dbReference type="ARBA" id="ARBA00023180"/>
    </source>
</evidence>
<evidence type="ECO:0000313" key="18">
    <source>
        <dbReference type="Proteomes" id="UP000694851"/>
    </source>
</evidence>
<keyword evidence="7" id="KW-0862">Zinc</keyword>
<evidence type="ECO:0000256" key="1">
    <source>
        <dbReference type="ARBA" id="ARBA00004613"/>
    </source>
</evidence>
<dbReference type="PANTHER" id="PTHR13814">
    <property type="entry name" value="FETUIN"/>
    <property type="match status" value="1"/>
</dbReference>
<evidence type="ECO:0000256" key="10">
    <source>
        <dbReference type="ARBA" id="ARBA00023157"/>
    </source>
</evidence>
<evidence type="ECO:0000256" key="2">
    <source>
        <dbReference type="ARBA" id="ARBA00022525"/>
    </source>
</evidence>
<dbReference type="GO" id="GO:0042730">
    <property type="term" value="P:fibrinolysis"/>
    <property type="evidence" value="ECO:0007669"/>
    <property type="project" value="UniProtKB-KW"/>
</dbReference>
<dbReference type="CDD" id="cd00042">
    <property type="entry name" value="CY"/>
    <property type="match status" value="1"/>
</dbReference>
<dbReference type="SMART" id="SM00043">
    <property type="entry name" value="CY"/>
    <property type="match status" value="2"/>
</dbReference>
<comment type="subcellular location">
    <subcellularLocation>
        <location evidence="1">Secreted</location>
    </subcellularLocation>
</comment>
<evidence type="ECO:0000256" key="3">
    <source>
        <dbReference type="ARBA" id="ARBA00022674"/>
    </source>
</evidence>
<evidence type="ECO:0000256" key="4">
    <source>
        <dbReference type="ARBA" id="ARBA00022696"/>
    </source>
</evidence>
<feature type="signal peptide" evidence="16">
    <location>
        <begin position="1"/>
        <end position="21"/>
    </location>
</feature>
<evidence type="ECO:0000256" key="14">
    <source>
        <dbReference type="ARBA" id="ARBA00041330"/>
    </source>
</evidence>
<dbReference type="FunFam" id="3.10.450.10:FF:000005">
    <property type="entry name" value="Histidine-rich glycoprotein"/>
    <property type="match status" value="1"/>
</dbReference>
<evidence type="ECO:0000313" key="19">
    <source>
        <dbReference type="RefSeq" id="XP_019523255.1"/>
    </source>
</evidence>
<keyword evidence="4" id="KW-0356">Hemostasis</keyword>
<keyword evidence="8" id="KW-0186">Copper</keyword>
<evidence type="ECO:0000256" key="9">
    <source>
        <dbReference type="ARBA" id="ARBA00023084"/>
    </source>
</evidence>
<keyword evidence="12" id="KW-0280">Fibrinolysis</keyword>
<dbReference type="InterPro" id="IPR046350">
    <property type="entry name" value="Cystatin_sf"/>
</dbReference>
<evidence type="ECO:0000256" key="7">
    <source>
        <dbReference type="ARBA" id="ARBA00022833"/>
    </source>
</evidence>
<dbReference type="GO" id="GO:0072562">
    <property type="term" value="C:blood microparticle"/>
    <property type="evidence" value="ECO:0007669"/>
    <property type="project" value="TreeGrafter"/>
</dbReference>
<accession>A0A8B7TET3</accession>
<dbReference type="GO" id="GO:0004869">
    <property type="term" value="F:cysteine-type endopeptidase inhibitor activity"/>
    <property type="evidence" value="ECO:0007669"/>
    <property type="project" value="InterPro"/>
</dbReference>
<dbReference type="GO" id="GO:0010468">
    <property type="term" value="P:regulation of gene expression"/>
    <property type="evidence" value="ECO:0007669"/>
    <property type="project" value="UniProtKB-ARBA"/>
</dbReference>
<evidence type="ECO:0000256" key="8">
    <source>
        <dbReference type="ARBA" id="ARBA00023008"/>
    </source>
</evidence>
<dbReference type="FunFam" id="3.10.450.10:FF:000015">
    <property type="entry name" value="Histidine-rich glycoprotein"/>
    <property type="match status" value="1"/>
</dbReference>
<dbReference type="AlphaFoldDB" id="A0A8B7TET3"/>
<dbReference type="Pfam" id="PF00031">
    <property type="entry name" value="Cystatin"/>
    <property type="match status" value="1"/>
</dbReference>
<keyword evidence="2" id="KW-0964">Secreted</keyword>
<proteinExistence type="predicted"/>
<dbReference type="Gene3D" id="3.10.450.10">
    <property type="match status" value="2"/>
</dbReference>
<keyword evidence="9" id="KW-0094">Blood coagulation</keyword>
<dbReference type="GeneID" id="109396113"/>
<dbReference type="GO" id="GO:0016525">
    <property type="term" value="P:negative regulation of angiogenesis"/>
    <property type="evidence" value="ECO:0007669"/>
    <property type="project" value="UniProtKB-ARBA"/>
</dbReference>
<protein>
    <recommendedName>
        <fullName evidence="13">Histidine-rich glycoprotein</fullName>
    </recommendedName>
    <alternativeName>
        <fullName evidence="14">Histidine-proline-rich glycoprotein</fullName>
    </alternativeName>
</protein>
<feature type="region of interest" description="Disordered" evidence="15">
    <location>
        <begin position="264"/>
        <end position="327"/>
    </location>
</feature>
<dbReference type="Proteomes" id="UP000694851">
    <property type="component" value="Unplaced"/>
</dbReference>
<evidence type="ECO:0000256" key="12">
    <source>
        <dbReference type="ARBA" id="ARBA00023281"/>
    </source>
</evidence>
<dbReference type="GO" id="GO:0010543">
    <property type="term" value="P:regulation of platelet activation"/>
    <property type="evidence" value="ECO:0007669"/>
    <property type="project" value="TreeGrafter"/>
</dbReference>
<keyword evidence="10" id="KW-1015">Disulfide bond</keyword>
<evidence type="ECO:0000256" key="15">
    <source>
        <dbReference type="SAM" id="MobiDB-lite"/>
    </source>
</evidence>
<keyword evidence="3" id="KW-0358">Heparin-binding</keyword>
<feature type="domain" description="Cystatin" evidence="17">
    <location>
        <begin position="16"/>
        <end position="130"/>
    </location>
</feature>
<dbReference type="InterPro" id="IPR050735">
    <property type="entry name" value="Kininogen_Fetuin_HRG"/>
</dbReference>
<name>A0A8B7TET3_HIPAR</name>
<feature type="chain" id="PRO_5034372239" description="Histidine-rich glycoprotein" evidence="16">
    <location>
        <begin position="22"/>
        <end position="542"/>
    </location>
</feature>
<keyword evidence="11" id="KW-0325">Glycoprotein</keyword>
<dbReference type="CTD" id="3273"/>
<evidence type="ECO:0000259" key="17">
    <source>
        <dbReference type="SMART" id="SM00043"/>
    </source>
</evidence>
<dbReference type="RefSeq" id="XP_019523255.1">
    <property type="nucleotide sequence ID" value="XM_019667710.1"/>
</dbReference>
<feature type="compositionally biased region" description="Basic residues" evidence="15">
    <location>
        <begin position="288"/>
        <end position="297"/>
    </location>
</feature>
<keyword evidence="6" id="KW-0677">Repeat</keyword>
<feature type="compositionally biased region" description="Basic residues" evidence="15">
    <location>
        <begin position="352"/>
        <end position="413"/>
    </location>
</feature>
<dbReference type="GO" id="GO:0004867">
    <property type="term" value="F:serine-type endopeptidase inhibitor activity"/>
    <property type="evidence" value="ECO:0007669"/>
    <property type="project" value="TreeGrafter"/>
</dbReference>
<dbReference type="InterPro" id="IPR000010">
    <property type="entry name" value="Cystatin_dom"/>
</dbReference>
<dbReference type="SUPFAM" id="SSF54403">
    <property type="entry name" value="Cystatin/monellin"/>
    <property type="match status" value="1"/>
</dbReference>
<evidence type="ECO:0000256" key="6">
    <source>
        <dbReference type="ARBA" id="ARBA00022737"/>
    </source>
</evidence>
<sequence length="542" mass="61766">MKAFTAALLLIILIMLRCSCALSPTDCNATESLAGKALDLINKGRRSGYLFQLLRVADAHLDKVEFASVYYLVLDVKESDCPVQSRKYWDDCEPAVSRRPSGIVIGQCKVIATTCLNESQDLRVNDFNCTTSSVSSALANTKDSPVLFDFFEDTELYRKQADKALEEYKRKNDDFASFRVDQVERVVRVRGGERTGYYVDFSVRNCSSHHFPKHSHVFGFCKADLSYDVGTSDMESPKDIVINCEVFNLKEYRNISDVRPHLGHLLHSGGHEHSPAGKPPFKPSRSRDYHHPHKPHKLGCPPPLEDKNHSGKPQFQSGAPPLLSPSRCHHLHFGTNCTHAPLHNHSSSEHHPHGHRPHEHHPHGHRPHEHHPHGHRPHEHHPHGHNPHEHHPHGHSPHEHHPHGHHPHRHHLHGHDFHDQGPCDPPPHSQDSQDHHRWGHGPPPRHSEERGSGKRHFPFKWRQIGYVYRLPPLKKGEVLPLPEAHFPILSLPNHNNPLKPEIQPFPQSASESCPGTFKSEFSQILKFFAYTFPKEKSELLEK</sequence>
<evidence type="ECO:0000256" key="16">
    <source>
        <dbReference type="SAM" id="SignalP"/>
    </source>
</evidence>
<dbReference type="PANTHER" id="PTHR13814:SF3">
    <property type="entry name" value="HISTIDINE-RICH GLYCOPROTEIN"/>
    <property type="match status" value="1"/>
</dbReference>
<reference evidence="19" key="1">
    <citation type="submission" date="2025-08" db="UniProtKB">
        <authorList>
            <consortium name="RefSeq"/>
        </authorList>
    </citation>
    <scope>IDENTIFICATION</scope>
    <source>
        <tissue evidence="19">Muscle</tissue>
    </source>
</reference>
<gene>
    <name evidence="19" type="primary">HRG</name>
</gene>
<feature type="domain" description="Cystatin" evidence="17">
    <location>
        <begin position="140"/>
        <end position="245"/>
    </location>
</feature>
<dbReference type="GO" id="GO:0008201">
    <property type="term" value="F:heparin binding"/>
    <property type="evidence" value="ECO:0007669"/>
    <property type="project" value="UniProtKB-KW"/>
</dbReference>